<evidence type="ECO:0000313" key="2">
    <source>
        <dbReference type="EMBL" id="GEU54568.1"/>
    </source>
</evidence>
<keyword evidence="1" id="KW-0812">Transmembrane</keyword>
<dbReference type="AlphaFoldDB" id="A0A6L2KYJ2"/>
<evidence type="ECO:0000256" key="1">
    <source>
        <dbReference type="SAM" id="Phobius"/>
    </source>
</evidence>
<proteinExistence type="predicted"/>
<sequence length="189" mass="21423">MYKVEVIRILAGQVTIFAAIANYSTFSVIYKSKPLTMLLKLLSLFMLKIKIYGVSIREIGGPSAVPAQAIHIHREDDALERRAVELAQCADVMLMLWNDGFSFRKIKPHKDLQCLRMILAQIELLIERALIHDARNKGLQTGALYLMGVIYLTDECVKKDIALALRCFYRASYKLQRSATVSEIPNYGD</sequence>
<comment type="caution">
    <text evidence="2">The sequence shown here is derived from an EMBL/GenBank/DDBJ whole genome shotgun (WGS) entry which is preliminary data.</text>
</comment>
<accession>A0A6L2KYJ2</accession>
<reference evidence="2" key="1">
    <citation type="journal article" date="2019" name="Sci. Rep.">
        <title>Draft genome of Tanacetum cinerariifolium, the natural source of mosquito coil.</title>
        <authorList>
            <person name="Yamashiro T."/>
            <person name="Shiraishi A."/>
            <person name="Satake H."/>
            <person name="Nakayama K."/>
        </authorList>
    </citation>
    <scope>NUCLEOTIDE SEQUENCE</scope>
</reference>
<name>A0A6L2KYJ2_TANCI</name>
<dbReference type="EMBL" id="BKCJ010003351">
    <property type="protein sequence ID" value="GEU54568.1"/>
    <property type="molecule type" value="Genomic_DNA"/>
</dbReference>
<gene>
    <name evidence="2" type="ORF">Tci_026546</name>
</gene>
<keyword evidence="1" id="KW-1133">Transmembrane helix</keyword>
<feature type="transmembrane region" description="Helical" evidence="1">
    <location>
        <begin position="6"/>
        <end position="30"/>
    </location>
</feature>
<keyword evidence="1" id="KW-0472">Membrane</keyword>
<organism evidence="2">
    <name type="scientific">Tanacetum cinerariifolium</name>
    <name type="common">Dalmatian daisy</name>
    <name type="synonym">Chrysanthemum cinerariifolium</name>
    <dbReference type="NCBI Taxonomy" id="118510"/>
    <lineage>
        <taxon>Eukaryota</taxon>
        <taxon>Viridiplantae</taxon>
        <taxon>Streptophyta</taxon>
        <taxon>Embryophyta</taxon>
        <taxon>Tracheophyta</taxon>
        <taxon>Spermatophyta</taxon>
        <taxon>Magnoliopsida</taxon>
        <taxon>eudicotyledons</taxon>
        <taxon>Gunneridae</taxon>
        <taxon>Pentapetalae</taxon>
        <taxon>asterids</taxon>
        <taxon>campanulids</taxon>
        <taxon>Asterales</taxon>
        <taxon>Asteraceae</taxon>
        <taxon>Asteroideae</taxon>
        <taxon>Anthemideae</taxon>
        <taxon>Anthemidinae</taxon>
        <taxon>Tanacetum</taxon>
    </lineage>
</organism>
<protein>
    <submittedName>
        <fullName evidence="2">Uncharacterized protein</fullName>
    </submittedName>
</protein>